<keyword evidence="9" id="KW-0325">Glycoprotein</keyword>
<keyword evidence="5 11" id="KW-0812">Transmembrane</keyword>
<evidence type="ECO:0008006" key="14">
    <source>
        <dbReference type="Google" id="ProtNLM"/>
    </source>
</evidence>
<evidence type="ECO:0000256" key="1">
    <source>
        <dbReference type="ARBA" id="ARBA00004389"/>
    </source>
</evidence>
<dbReference type="AlphaFoldDB" id="A0A8T0VCD8"/>
<evidence type="ECO:0000256" key="3">
    <source>
        <dbReference type="ARBA" id="ARBA00010345"/>
    </source>
</evidence>
<dbReference type="PANTHER" id="PTHR28650:SF1">
    <property type="entry name" value="PHOSPHATIDYLINOSITOL-GLYCAN BIOSYNTHESIS CLASS X PROTEIN"/>
    <property type="match status" value="1"/>
</dbReference>
<sequence>MWLINENKITRMMGRHSLPRLLGIFFWPFRGWPSQSSVGPAELGEPNSRTQRPRSAAHTLAVAVVDQAGPPPRRDPRHPRTWGRATSTRAPARGLRPASRAPLPSLISLPPELGASPSPPPVPMAVAGGPCLLTVALAAAWISAAAASSSPEQAGRSQKSINCIPCSRTYIGDEYLYTFTDQLTPHRGLAEMSDSGELCKGLTDAVEVPTLSELHRQLVGEGSHRRLVYSVKFGARQDAMVNFLDGYDAHLVIIEKLPNGVFADPFELQHFVERKVFLDVAVFGDTNLELPSALSNRSTVEIHFDLKPSTLTNCNIVIDLPLHARYPPLDASGHATVEFGSPDLLLRYRKKEISSGSCLWVLKDLEAAPVEKAAWRIPCGDEAHIGFVSSVTFLSALVCSMSIVLAILVF</sequence>
<accession>A0A8T0VCD8</accession>
<evidence type="ECO:0000256" key="4">
    <source>
        <dbReference type="ARBA" id="ARBA00022502"/>
    </source>
</evidence>
<evidence type="ECO:0000256" key="5">
    <source>
        <dbReference type="ARBA" id="ARBA00022692"/>
    </source>
</evidence>
<comment type="pathway">
    <text evidence="2">Glycolipid biosynthesis; glycosylphosphatidylinositol-anchor biosynthesis.</text>
</comment>
<evidence type="ECO:0000256" key="2">
    <source>
        <dbReference type="ARBA" id="ARBA00004687"/>
    </source>
</evidence>
<comment type="subcellular location">
    <subcellularLocation>
        <location evidence="1">Endoplasmic reticulum membrane</location>
        <topology evidence="1">Single-pass membrane protein</topology>
    </subcellularLocation>
</comment>
<evidence type="ECO:0000256" key="8">
    <source>
        <dbReference type="ARBA" id="ARBA00023136"/>
    </source>
</evidence>
<dbReference type="SMART" id="SM00780">
    <property type="entry name" value="PIG-X"/>
    <property type="match status" value="1"/>
</dbReference>
<dbReference type="Pfam" id="PF08320">
    <property type="entry name" value="PIG-X"/>
    <property type="match status" value="1"/>
</dbReference>
<feature type="transmembrane region" description="Helical" evidence="11">
    <location>
        <begin position="385"/>
        <end position="409"/>
    </location>
</feature>
<name>A0A8T0VCD8_PANVG</name>
<organism evidence="12 13">
    <name type="scientific">Panicum virgatum</name>
    <name type="common">Blackwell switchgrass</name>
    <dbReference type="NCBI Taxonomy" id="38727"/>
    <lineage>
        <taxon>Eukaryota</taxon>
        <taxon>Viridiplantae</taxon>
        <taxon>Streptophyta</taxon>
        <taxon>Embryophyta</taxon>
        <taxon>Tracheophyta</taxon>
        <taxon>Spermatophyta</taxon>
        <taxon>Magnoliopsida</taxon>
        <taxon>Liliopsida</taxon>
        <taxon>Poales</taxon>
        <taxon>Poaceae</taxon>
        <taxon>PACMAD clade</taxon>
        <taxon>Panicoideae</taxon>
        <taxon>Panicodae</taxon>
        <taxon>Paniceae</taxon>
        <taxon>Panicinae</taxon>
        <taxon>Panicum</taxon>
        <taxon>Panicum sect. Hiantes</taxon>
    </lineage>
</organism>
<feature type="region of interest" description="Disordered" evidence="10">
    <location>
        <begin position="67"/>
        <end position="104"/>
    </location>
</feature>
<protein>
    <recommendedName>
        <fullName evidence="14">Phosphatidylinositol-glycan biosynthesis class X protein</fullName>
    </recommendedName>
</protein>
<evidence type="ECO:0000256" key="6">
    <source>
        <dbReference type="ARBA" id="ARBA00022824"/>
    </source>
</evidence>
<dbReference type="GO" id="GO:0005789">
    <property type="term" value="C:endoplasmic reticulum membrane"/>
    <property type="evidence" value="ECO:0007669"/>
    <property type="project" value="UniProtKB-SubCell"/>
</dbReference>
<keyword evidence="8 11" id="KW-0472">Membrane</keyword>
<dbReference type="GO" id="GO:0006506">
    <property type="term" value="P:GPI anchor biosynthetic process"/>
    <property type="evidence" value="ECO:0007669"/>
    <property type="project" value="UniProtKB-KW"/>
</dbReference>
<comment type="caution">
    <text evidence="12">The sequence shown here is derived from an EMBL/GenBank/DDBJ whole genome shotgun (WGS) entry which is preliminary data.</text>
</comment>
<evidence type="ECO:0000256" key="11">
    <source>
        <dbReference type="SAM" id="Phobius"/>
    </source>
</evidence>
<dbReference type="InterPro" id="IPR040039">
    <property type="entry name" value="PIGX"/>
</dbReference>
<comment type="similarity">
    <text evidence="3">Belongs to the PIGX family.</text>
</comment>
<evidence type="ECO:0000256" key="9">
    <source>
        <dbReference type="ARBA" id="ARBA00023180"/>
    </source>
</evidence>
<keyword evidence="4" id="KW-0337">GPI-anchor biosynthesis</keyword>
<keyword evidence="6" id="KW-0256">Endoplasmic reticulum</keyword>
<dbReference type="EMBL" id="CM029041">
    <property type="protein sequence ID" value="KAG2630473.1"/>
    <property type="molecule type" value="Genomic_DNA"/>
</dbReference>
<keyword evidence="13" id="KW-1185">Reference proteome</keyword>
<reference evidence="12" key="1">
    <citation type="submission" date="2020-05" db="EMBL/GenBank/DDBJ databases">
        <title>WGS assembly of Panicum virgatum.</title>
        <authorList>
            <person name="Lovell J.T."/>
            <person name="Jenkins J."/>
            <person name="Shu S."/>
            <person name="Juenger T.E."/>
            <person name="Schmutz J."/>
        </authorList>
    </citation>
    <scope>NUCLEOTIDE SEQUENCE</scope>
    <source>
        <strain evidence="12">AP13</strain>
    </source>
</reference>
<gene>
    <name evidence="12" type="ORF">PVAP13_3KG565100</name>
</gene>
<evidence type="ECO:0000256" key="7">
    <source>
        <dbReference type="ARBA" id="ARBA00022989"/>
    </source>
</evidence>
<evidence type="ECO:0000313" key="13">
    <source>
        <dbReference type="Proteomes" id="UP000823388"/>
    </source>
</evidence>
<dbReference type="Proteomes" id="UP000823388">
    <property type="component" value="Chromosome 3K"/>
</dbReference>
<keyword evidence="7 11" id="KW-1133">Transmembrane helix</keyword>
<evidence type="ECO:0000256" key="10">
    <source>
        <dbReference type="SAM" id="MobiDB-lite"/>
    </source>
</evidence>
<proteinExistence type="inferred from homology"/>
<dbReference type="InterPro" id="IPR013233">
    <property type="entry name" value="PIG-X/PBN1"/>
</dbReference>
<evidence type="ECO:0000313" key="12">
    <source>
        <dbReference type="EMBL" id="KAG2630473.1"/>
    </source>
</evidence>
<dbReference type="PANTHER" id="PTHR28650">
    <property type="entry name" value="PHOSPHATIDYLINOSITOL-GLYCAN BIOSYNTHESIS CLASS X PROTEIN"/>
    <property type="match status" value="1"/>
</dbReference>